<sequence>MRSQTSNSPTEAQSLKRRNLILANLKIEDNKYYDEIYSAVENDLNSGVDSPRRALRTREQKASAIVQYNNELNSSHSDSPRRRGRPPIHHKPISASNPPKTKSPSTRSSPQARNVLRPGVYVPKRKRGRPRILGYHESRDGRRTFYVTLRFRGPGVEPQVLHGPDDIIPTPTKSSLKYYTKSVVAAVEKEDFEEKELPFRGILSFENSNTYFTRPTKEIKDRFKMAKKKSASASLLNGEKSMIRKPTKDLQVTGEDNPYVHMLSKIECIHFSGYEIDTWYTAPYPEEYSSKSVLHICEHCLKYFNSGYILNRHSLKCPYSSQPPGNEIYRDTSGRVAVFEVDGRKNTIYCQNLCLLAKLFLNSKTLYYDVEPFMFYVLMELDSLNNYHFVGYFSKEKLNTTKYNLSCILTLPIYQRKGYGNFLIEFSYLLTRREYEMGTPEKPLSDLGLLSYRNYWKISVARALKSIVSKMPSGSGLLKISIQDLCSYTGMIANDVVCGLEELDGLVRNPDTGRYGIHVNMPLLDTVIAKWNKKRYVKIIPELLLWKSVILGPSGGINTTTTMVITTGENGTTTTSESATSNAKYDEKGNKLMSSISLITNFMRDDLEDYRDIEEQTLEEIQNRLEGKEGYEDDDGDDDDDVGLSRAHFLREFEVCHPGMSVEKRIKHTAPVIFENESDEYDYGNGNVEADTGADADADAEGVDVLDDEYSDEAAAEVESDGAVSEDVDDMFTETESVLERTTNGRFSKKMRHSARSLAKISVSPASQRHLRERSSNQLETTATRNGSRRLRNGAR</sequence>
<keyword evidence="7" id="KW-0862">Zinc</keyword>
<evidence type="ECO:0000313" key="16">
    <source>
        <dbReference type="Proteomes" id="UP000019384"/>
    </source>
</evidence>
<dbReference type="PANTHER" id="PTHR10615:SF161">
    <property type="entry name" value="HISTONE ACETYLTRANSFERASE KAT7"/>
    <property type="match status" value="1"/>
</dbReference>
<feature type="compositionally biased region" description="Polar residues" evidence="13">
    <location>
        <begin position="66"/>
        <end position="77"/>
    </location>
</feature>
<feature type="compositionally biased region" description="Acidic residues" evidence="13">
    <location>
        <begin position="631"/>
        <end position="642"/>
    </location>
</feature>
<organism evidence="15 16">
    <name type="scientific">Kuraishia capsulata CBS 1993</name>
    <dbReference type="NCBI Taxonomy" id="1382522"/>
    <lineage>
        <taxon>Eukaryota</taxon>
        <taxon>Fungi</taxon>
        <taxon>Dikarya</taxon>
        <taxon>Ascomycota</taxon>
        <taxon>Saccharomycotina</taxon>
        <taxon>Pichiomycetes</taxon>
        <taxon>Pichiales</taxon>
        <taxon>Pichiaceae</taxon>
        <taxon>Kuraishia</taxon>
    </lineage>
</organism>
<dbReference type="PROSITE" id="PS51726">
    <property type="entry name" value="MYST_HAT"/>
    <property type="match status" value="1"/>
</dbReference>
<keyword evidence="4" id="KW-0808">Transferase</keyword>
<evidence type="ECO:0000256" key="4">
    <source>
        <dbReference type="ARBA" id="ARBA00022679"/>
    </source>
</evidence>
<keyword evidence="6" id="KW-0863">Zinc-finger</keyword>
<dbReference type="AlphaFoldDB" id="W6MR63"/>
<feature type="region of interest" description="Disordered" evidence="13">
    <location>
        <begin position="624"/>
        <end position="643"/>
    </location>
</feature>
<evidence type="ECO:0000256" key="7">
    <source>
        <dbReference type="ARBA" id="ARBA00022833"/>
    </source>
</evidence>
<dbReference type="SUPFAM" id="SSF55729">
    <property type="entry name" value="Acyl-CoA N-acyltransferases (Nat)"/>
    <property type="match status" value="1"/>
</dbReference>
<feature type="region of interest" description="Disordered" evidence="13">
    <location>
        <begin position="743"/>
        <end position="796"/>
    </location>
</feature>
<protein>
    <recommendedName>
        <fullName evidence="3 12">Histone acetyltransferase</fullName>
        <ecNumber evidence="3 12">2.3.1.48</ecNumber>
    </recommendedName>
</protein>
<keyword evidence="10 12" id="KW-0539">Nucleus</keyword>
<dbReference type="GO" id="GO:0008270">
    <property type="term" value="F:zinc ion binding"/>
    <property type="evidence" value="ECO:0007669"/>
    <property type="project" value="UniProtKB-KW"/>
</dbReference>
<dbReference type="Gene3D" id="3.30.60.60">
    <property type="entry name" value="N-acetyl transferase-like"/>
    <property type="match status" value="1"/>
</dbReference>
<feature type="compositionally biased region" description="Basic residues" evidence="13">
    <location>
        <begin position="787"/>
        <end position="796"/>
    </location>
</feature>
<evidence type="ECO:0000256" key="11">
    <source>
        <dbReference type="PIRSR" id="PIRSR602717-51"/>
    </source>
</evidence>
<feature type="compositionally biased region" description="Polar residues" evidence="13">
    <location>
        <begin position="776"/>
        <end position="786"/>
    </location>
</feature>
<dbReference type="PROSITE" id="PS50007">
    <property type="entry name" value="PIPLC_X_DOMAIN"/>
    <property type="match status" value="1"/>
</dbReference>
<gene>
    <name evidence="15" type="ORF">KUCA_T00005207001</name>
</gene>
<accession>W6MR63</accession>
<dbReference type="GO" id="GO:0006357">
    <property type="term" value="P:regulation of transcription by RNA polymerase II"/>
    <property type="evidence" value="ECO:0007669"/>
    <property type="project" value="TreeGrafter"/>
</dbReference>
<keyword evidence="5" id="KW-0479">Metal-binding</keyword>
<reference evidence="15" key="1">
    <citation type="submission" date="2013-12" db="EMBL/GenBank/DDBJ databases">
        <authorList>
            <person name="Genoscope - CEA"/>
        </authorList>
    </citation>
    <scope>NUCLEOTIDE SEQUENCE</scope>
    <source>
        <strain evidence="15">CBS 1993</strain>
    </source>
</reference>
<evidence type="ECO:0000256" key="13">
    <source>
        <dbReference type="SAM" id="MobiDB-lite"/>
    </source>
</evidence>
<dbReference type="GO" id="GO:0004402">
    <property type="term" value="F:histone acetyltransferase activity"/>
    <property type="evidence" value="ECO:0007669"/>
    <property type="project" value="InterPro"/>
</dbReference>
<evidence type="ECO:0000256" key="9">
    <source>
        <dbReference type="ARBA" id="ARBA00022990"/>
    </source>
</evidence>
<evidence type="ECO:0000256" key="8">
    <source>
        <dbReference type="ARBA" id="ARBA00022853"/>
    </source>
</evidence>
<dbReference type="STRING" id="1382522.W6MR63"/>
<dbReference type="InterPro" id="IPR036388">
    <property type="entry name" value="WH-like_DNA-bd_sf"/>
</dbReference>
<evidence type="ECO:0000313" key="15">
    <source>
        <dbReference type="EMBL" id="CDK29219.1"/>
    </source>
</evidence>
<evidence type="ECO:0000256" key="5">
    <source>
        <dbReference type="ARBA" id="ARBA00022723"/>
    </source>
</evidence>
<dbReference type="Gene3D" id="3.40.630.30">
    <property type="match status" value="1"/>
</dbReference>
<dbReference type="Pfam" id="PF01853">
    <property type="entry name" value="MOZ_SAS"/>
    <property type="match status" value="1"/>
</dbReference>
<dbReference type="GO" id="GO:0003712">
    <property type="term" value="F:transcription coregulator activity"/>
    <property type="evidence" value="ECO:0007669"/>
    <property type="project" value="TreeGrafter"/>
</dbReference>
<comment type="subcellular location">
    <subcellularLocation>
        <location evidence="1 12">Nucleus</location>
    </subcellularLocation>
</comment>
<feature type="domain" description="MYST-type HAT" evidence="14">
    <location>
        <begin position="261"/>
        <end position="548"/>
    </location>
</feature>
<dbReference type="GO" id="GO:1990467">
    <property type="term" value="C:NuA3a histone acetyltransferase complex"/>
    <property type="evidence" value="ECO:0007669"/>
    <property type="project" value="TreeGrafter"/>
</dbReference>
<keyword evidence="8" id="KW-0156">Chromatin regulator</keyword>
<feature type="compositionally biased region" description="Basic residues" evidence="13">
    <location>
        <begin position="82"/>
        <end position="92"/>
    </location>
</feature>
<dbReference type="EMBL" id="HG793130">
    <property type="protein sequence ID" value="CDK29219.1"/>
    <property type="molecule type" value="Genomic_DNA"/>
</dbReference>
<name>W6MR63_9ASCO</name>
<evidence type="ECO:0000256" key="3">
    <source>
        <dbReference type="ARBA" id="ARBA00013184"/>
    </source>
</evidence>
<dbReference type="FunFam" id="3.30.60.60:FF:000001">
    <property type="entry name" value="Histone acetyltransferase"/>
    <property type="match status" value="1"/>
</dbReference>
<keyword evidence="9" id="KW-0007">Acetylation</keyword>
<comment type="similarity">
    <text evidence="2 12">Belongs to the MYST (SAS/MOZ) family.</text>
</comment>
<feature type="compositionally biased region" description="Low complexity" evidence="13">
    <location>
        <begin position="94"/>
        <end position="110"/>
    </location>
</feature>
<dbReference type="Pfam" id="PF17772">
    <property type="entry name" value="zf-MYST"/>
    <property type="match status" value="1"/>
</dbReference>
<dbReference type="GO" id="GO:0031507">
    <property type="term" value="P:heterochromatin formation"/>
    <property type="evidence" value="ECO:0007669"/>
    <property type="project" value="UniProtKB-ARBA"/>
</dbReference>
<feature type="active site" description="Proton donor/acceptor" evidence="11">
    <location>
        <position position="441"/>
    </location>
</feature>
<dbReference type="HOGENOM" id="CLU_014892_0_2_1"/>
<dbReference type="GO" id="GO:0003682">
    <property type="term" value="F:chromatin binding"/>
    <property type="evidence" value="ECO:0007669"/>
    <property type="project" value="TreeGrafter"/>
</dbReference>
<dbReference type="RefSeq" id="XP_022461207.1">
    <property type="nucleotide sequence ID" value="XM_022600380.1"/>
</dbReference>
<dbReference type="GO" id="GO:0005634">
    <property type="term" value="C:nucleus"/>
    <property type="evidence" value="ECO:0007669"/>
    <property type="project" value="UniProtKB-SubCell"/>
</dbReference>
<dbReference type="Gene3D" id="1.10.10.10">
    <property type="entry name" value="Winged helix-like DNA-binding domain superfamily/Winged helix DNA-binding domain"/>
    <property type="match status" value="1"/>
</dbReference>
<evidence type="ECO:0000256" key="1">
    <source>
        <dbReference type="ARBA" id="ARBA00004123"/>
    </source>
</evidence>
<keyword evidence="16" id="KW-1185">Reference proteome</keyword>
<dbReference type="InterPro" id="IPR040706">
    <property type="entry name" value="Zf-MYST"/>
</dbReference>
<dbReference type="EC" id="2.3.1.48" evidence="3 12"/>
<dbReference type="InterPro" id="IPR002717">
    <property type="entry name" value="HAT_MYST-type"/>
</dbReference>
<evidence type="ECO:0000259" key="14">
    <source>
        <dbReference type="PROSITE" id="PS51726"/>
    </source>
</evidence>
<evidence type="ECO:0000256" key="10">
    <source>
        <dbReference type="ARBA" id="ARBA00023242"/>
    </source>
</evidence>
<feature type="region of interest" description="Disordered" evidence="13">
    <location>
        <begin position="66"/>
        <end position="135"/>
    </location>
</feature>
<reference evidence="15" key="2">
    <citation type="submission" date="2014-02" db="EMBL/GenBank/DDBJ databases">
        <title>Complete DNA sequence of /Kuraishia capsulata/ illustrates novel genomic features among budding yeasts (/Saccharomycotina/).</title>
        <authorList>
            <person name="Morales L."/>
            <person name="Noel B."/>
            <person name="Porcel B."/>
            <person name="Marcet-Houben M."/>
            <person name="Hullo M-F."/>
            <person name="Sacerdot C."/>
            <person name="Tekaia F."/>
            <person name="Leh-Louis V."/>
            <person name="Despons L."/>
            <person name="Khanna V."/>
            <person name="Aury J-M."/>
            <person name="Barbe V."/>
            <person name="Couloux A."/>
            <person name="Labadie K."/>
            <person name="Pelletier E."/>
            <person name="Souciet J-L."/>
            <person name="Boekhout T."/>
            <person name="Gabaldon T."/>
            <person name="Wincker P."/>
            <person name="Dujon B."/>
        </authorList>
    </citation>
    <scope>NUCLEOTIDE SEQUENCE</scope>
    <source>
        <strain evidence="15">CBS 1993</strain>
    </source>
</reference>
<evidence type="ECO:0000256" key="12">
    <source>
        <dbReference type="RuleBase" id="RU361211"/>
    </source>
</evidence>
<dbReference type="OrthoDB" id="787137at2759"/>
<evidence type="ECO:0000256" key="6">
    <source>
        <dbReference type="ARBA" id="ARBA00022771"/>
    </source>
</evidence>
<evidence type="ECO:0000256" key="2">
    <source>
        <dbReference type="ARBA" id="ARBA00010107"/>
    </source>
</evidence>
<dbReference type="PANTHER" id="PTHR10615">
    <property type="entry name" value="HISTONE ACETYLTRANSFERASE"/>
    <property type="match status" value="1"/>
</dbReference>
<dbReference type="InterPro" id="IPR050603">
    <property type="entry name" value="MYST_HAT"/>
</dbReference>
<proteinExistence type="inferred from homology"/>
<dbReference type="FunFam" id="3.40.630.30:FF:000001">
    <property type="entry name" value="Histone acetyltransferase"/>
    <property type="match status" value="1"/>
</dbReference>
<dbReference type="InterPro" id="IPR016181">
    <property type="entry name" value="Acyl_CoA_acyltransferase"/>
</dbReference>
<dbReference type="GeneID" id="34522595"/>
<comment type="catalytic activity">
    <reaction evidence="12">
        <text>L-lysyl-[protein] + acetyl-CoA = N(6)-acetyl-L-lysyl-[protein] + CoA + H(+)</text>
        <dbReference type="Rhea" id="RHEA:45948"/>
        <dbReference type="Rhea" id="RHEA-COMP:9752"/>
        <dbReference type="Rhea" id="RHEA-COMP:10731"/>
        <dbReference type="ChEBI" id="CHEBI:15378"/>
        <dbReference type="ChEBI" id="CHEBI:29969"/>
        <dbReference type="ChEBI" id="CHEBI:57287"/>
        <dbReference type="ChEBI" id="CHEBI:57288"/>
        <dbReference type="ChEBI" id="CHEBI:61930"/>
        <dbReference type="EC" id="2.3.1.48"/>
    </reaction>
</comment>
<dbReference type="Proteomes" id="UP000019384">
    <property type="component" value="Unassembled WGS sequence"/>
</dbReference>